<accession>A0AB34GWS4</accession>
<feature type="region of interest" description="Disordered" evidence="1">
    <location>
        <begin position="1"/>
        <end position="50"/>
    </location>
</feature>
<sequence length="105" mass="10498">MVSSCGGTSDKNGRKAPQALDQVMQPQSTPFPPAAPPPAPLRSGGCGLPRGSFSEAWKTEGYTCAVKAPLALRASSPPTAPPRIAGRGRAESPAAAAGASVTSLL</sequence>
<feature type="compositionally biased region" description="Polar residues" evidence="1">
    <location>
        <begin position="1"/>
        <end position="10"/>
    </location>
</feature>
<keyword evidence="3" id="KW-1185">Reference proteome</keyword>
<reference evidence="2 3" key="1">
    <citation type="submission" date="2022-11" db="EMBL/GenBank/DDBJ databases">
        <title>Whole genome sequence of Eschrichtius robustus ER-17-0199.</title>
        <authorList>
            <person name="Bruniche-Olsen A."/>
            <person name="Black A.N."/>
            <person name="Fields C.J."/>
            <person name="Walden K."/>
            <person name="Dewoody J.A."/>
        </authorList>
    </citation>
    <scope>NUCLEOTIDE SEQUENCE [LARGE SCALE GENOMIC DNA]</scope>
    <source>
        <strain evidence="2">ER-17-0199</strain>
        <tissue evidence="2">Blubber</tissue>
    </source>
</reference>
<dbReference type="Proteomes" id="UP001159641">
    <property type="component" value="Unassembled WGS sequence"/>
</dbReference>
<feature type="compositionally biased region" description="Pro residues" evidence="1">
    <location>
        <begin position="29"/>
        <end position="40"/>
    </location>
</feature>
<proteinExistence type="predicted"/>
<evidence type="ECO:0000256" key="1">
    <source>
        <dbReference type="SAM" id="MobiDB-lite"/>
    </source>
</evidence>
<comment type="caution">
    <text evidence="2">The sequence shown here is derived from an EMBL/GenBank/DDBJ whole genome shotgun (WGS) entry which is preliminary data.</text>
</comment>
<evidence type="ECO:0000313" key="3">
    <source>
        <dbReference type="Proteomes" id="UP001159641"/>
    </source>
</evidence>
<feature type="region of interest" description="Disordered" evidence="1">
    <location>
        <begin position="73"/>
        <end position="105"/>
    </location>
</feature>
<dbReference type="EMBL" id="JAIQCJ010002089">
    <property type="protein sequence ID" value="KAJ8783216.1"/>
    <property type="molecule type" value="Genomic_DNA"/>
</dbReference>
<dbReference type="AlphaFoldDB" id="A0AB34GWS4"/>
<feature type="compositionally biased region" description="Low complexity" evidence="1">
    <location>
        <begin position="85"/>
        <end position="105"/>
    </location>
</feature>
<name>A0AB34GWS4_ESCRO</name>
<gene>
    <name evidence="2" type="ORF">J1605_009824</name>
</gene>
<evidence type="ECO:0000313" key="2">
    <source>
        <dbReference type="EMBL" id="KAJ8783216.1"/>
    </source>
</evidence>
<protein>
    <submittedName>
        <fullName evidence="2">Uncharacterized protein</fullName>
    </submittedName>
</protein>
<organism evidence="2 3">
    <name type="scientific">Eschrichtius robustus</name>
    <name type="common">California gray whale</name>
    <name type="synonym">Eschrichtius gibbosus</name>
    <dbReference type="NCBI Taxonomy" id="9764"/>
    <lineage>
        <taxon>Eukaryota</taxon>
        <taxon>Metazoa</taxon>
        <taxon>Chordata</taxon>
        <taxon>Craniata</taxon>
        <taxon>Vertebrata</taxon>
        <taxon>Euteleostomi</taxon>
        <taxon>Mammalia</taxon>
        <taxon>Eutheria</taxon>
        <taxon>Laurasiatheria</taxon>
        <taxon>Artiodactyla</taxon>
        <taxon>Whippomorpha</taxon>
        <taxon>Cetacea</taxon>
        <taxon>Mysticeti</taxon>
        <taxon>Eschrichtiidae</taxon>
        <taxon>Eschrichtius</taxon>
    </lineage>
</organism>